<evidence type="ECO:0000313" key="3">
    <source>
        <dbReference type="Proteomes" id="UP000614123"/>
    </source>
</evidence>
<dbReference type="InterPro" id="IPR029063">
    <property type="entry name" value="SAM-dependent_MTases_sf"/>
</dbReference>
<dbReference type="RefSeq" id="WP_198718651.1">
    <property type="nucleotide sequence ID" value="NZ_JAEILD010000004.1"/>
</dbReference>
<keyword evidence="2" id="KW-0808">Transferase</keyword>
<evidence type="ECO:0000256" key="1">
    <source>
        <dbReference type="SAM" id="Coils"/>
    </source>
</evidence>
<proteinExistence type="predicted"/>
<keyword evidence="1" id="KW-0175">Coiled coil</keyword>
<organism evidence="2 3">
    <name type="scientific">Pseudomonas veronii</name>
    <dbReference type="NCBI Taxonomy" id="76761"/>
    <lineage>
        <taxon>Bacteria</taxon>
        <taxon>Pseudomonadati</taxon>
        <taxon>Pseudomonadota</taxon>
        <taxon>Gammaproteobacteria</taxon>
        <taxon>Pseudomonadales</taxon>
        <taxon>Pseudomonadaceae</taxon>
        <taxon>Pseudomonas</taxon>
    </lineage>
</organism>
<keyword evidence="2" id="KW-0489">Methyltransferase</keyword>
<dbReference type="Gene3D" id="3.40.50.150">
    <property type="entry name" value="Vaccinia Virus protein VP39"/>
    <property type="match status" value="1"/>
</dbReference>
<reference evidence="2 3" key="1">
    <citation type="submission" date="2020-12" db="EMBL/GenBank/DDBJ databases">
        <title>Comparative genomic insights into the epidemiology and virulence of plant pathogenic Pseudomonads from Turkey.</title>
        <authorList>
            <person name="Dillon M."/>
            <person name="Ruiz-Bedoya T."/>
            <person name="Bendalovic-Torma C."/>
            <person name="Guttman K.M."/>
            <person name="Kwak H."/>
            <person name="Middleton M.A."/>
            <person name="Wang P.W."/>
            <person name="Horuz S."/>
            <person name="Aysan Y."/>
            <person name="Guttman D.S."/>
        </authorList>
    </citation>
    <scope>NUCLEOTIDE SEQUENCE [LARGE SCALE GENOMIC DNA]</scope>
    <source>
        <strain evidence="2 3">S4_EA_3a</strain>
    </source>
</reference>
<feature type="coiled-coil region" evidence="1">
    <location>
        <begin position="48"/>
        <end position="75"/>
    </location>
</feature>
<dbReference type="Pfam" id="PF13489">
    <property type="entry name" value="Methyltransf_23"/>
    <property type="match status" value="1"/>
</dbReference>
<dbReference type="GO" id="GO:0032259">
    <property type="term" value="P:methylation"/>
    <property type="evidence" value="ECO:0007669"/>
    <property type="project" value="UniProtKB-KW"/>
</dbReference>
<gene>
    <name evidence="2" type="ORF">YA0849_01055</name>
</gene>
<comment type="caution">
    <text evidence="2">The sequence shown here is derived from an EMBL/GenBank/DDBJ whole genome shotgun (WGS) entry which is preliminary data.</text>
</comment>
<sequence>MTKLRTWLNQHPLGAPYRGLRDILRISANRRELLEQISTNRQVMAEQNSQFHATLQRVEQEIQRCMKELSDQGSRLDRLERLEYQNVQTLKQIEPLYKSPELPFSYTQSPAPWIKNAERLLGQSLEDLAPEQRDHWFYSFYSEMAGGVGHILEQQYRVYLPLLPKIPNARVLDIGCGAGEFLNFLKTHDVPAIGIDLDAHEVERANERGLTAVHAEATEYLTHCDERFAAISLFQVIEHVPPTEVRPLIEACAKALAPGGALLVETINLRNPNAVNGFYTDPTHQVPLSDNYLSFVFQWNQLENVECIYTLPEWMAGISAEDHSRCYANYTVIGFRKS</sequence>
<dbReference type="SUPFAM" id="SSF53335">
    <property type="entry name" value="S-adenosyl-L-methionine-dependent methyltransferases"/>
    <property type="match status" value="1"/>
</dbReference>
<dbReference type="PANTHER" id="PTHR43861">
    <property type="entry name" value="TRANS-ACONITATE 2-METHYLTRANSFERASE-RELATED"/>
    <property type="match status" value="1"/>
</dbReference>
<dbReference type="PANTHER" id="PTHR43861:SF1">
    <property type="entry name" value="TRANS-ACONITATE 2-METHYLTRANSFERASE"/>
    <property type="match status" value="1"/>
</dbReference>
<keyword evidence="3" id="KW-1185">Reference proteome</keyword>
<evidence type="ECO:0000313" key="2">
    <source>
        <dbReference type="EMBL" id="MBI6647609.1"/>
    </source>
</evidence>
<dbReference type="EMBL" id="JAEILD010000004">
    <property type="protein sequence ID" value="MBI6647609.1"/>
    <property type="molecule type" value="Genomic_DNA"/>
</dbReference>
<protein>
    <submittedName>
        <fullName evidence="2">Class I SAM-dependent methyltransferase</fullName>
    </submittedName>
</protein>
<dbReference type="CDD" id="cd02440">
    <property type="entry name" value="AdoMet_MTases"/>
    <property type="match status" value="1"/>
</dbReference>
<name>A0ABS0V927_PSEVE</name>
<dbReference type="GO" id="GO:0008168">
    <property type="term" value="F:methyltransferase activity"/>
    <property type="evidence" value="ECO:0007669"/>
    <property type="project" value="UniProtKB-KW"/>
</dbReference>
<accession>A0ABS0V927</accession>
<dbReference type="Proteomes" id="UP000614123">
    <property type="component" value="Unassembled WGS sequence"/>
</dbReference>